<feature type="domain" description="Dual specificity phosphatase catalytic" evidence="1">
    <location>
        <begin position="10"/>
        <end position="133"/>
    </location>
</feature>
<dbReference type="Pfam" id="PF00782">
    <property type="entry name" value="DSPc"/>
    <property type="match status" value="1"/>
</dbReference>
<organism evidence="2">
    <name type="scientific">viral metagenome</name>
    <dbReference type="NCBI Taxonomy" id="1070528"/>
    <lineage>
        <taxon>unclassified sequences</taxon>
        <taxon>metagenomes</taxon>
        <taxon>organismal metagenomes</taxon>
    </lineage>
</organism>
<protein>
    <recommendedName>
        <fullName evidence="1">Dual specificity phosphatase catalytic domain-containing protein</fullName>
    </recommendedName>
</protein>
<dbReference type="InterPro" id="IPR000340">
    <property type="entry name" value="Dual-sp_phosphatase_cat-dom"/>
</dbReference>
<dbReference type="InterPro" id="IPR029021">
    <property type="entry name" value="Prot-tyrosine_phosphatase-like"/>
</dbReference>
<proteinExistence type="predicted"/>
<dbReference type="EMBL" id="MN738744">
    <property type="protein sequence ID" value="QHT36525.1"/>
    <property type="molecule type" value="Genomic_DNA"/>
</dbReference>
<name>A0A6C0FBH8_9ZZZZ</name>
<sequence>MPTEILSGLWIGDINDSFNKEFISDNLINIFINCTLDYGFPNINEIKKLRIPLSQNLDPNRDIQLLYENSKKIIEYIKDISEENNILIYCYDGLTISPIIIALYIVNNSKIGLDNIREIIRSKNERICLDINLSIFLK</sequence>
<dbReference type="Gene3D" id="3.90.190.10">
    <property type="entry name" value="Protein tyrosine phosphatase superfamily"/>
    <property type="match status" value="1"/>
</dbReference>
<accession>A0A6C0FBH8</accession>
<evidence type="ECO:0000259" key="1">
    <source>
        <dbReference type="Pfam" id="PF00782"/>
    </source>
</evidence>
<dbReference type="SUPFAM" id="SSF52799">
    <property type="entry name" value="(Phosphotyrosine protein) phosphatases II"/>
    <property type="match status" value="1"/>
</dbReference>
<dbReference type="AlphaFoldDB" id="A0A6C0FBH8"/>
<evidence type="ECO:0000313" key="2">
    <source>
        <dbReference type="EMBL" id="QHT36525.1"/>
    </source>
</evidence>
<reference evidence="2" key="1">
    <citation type="journal article" date="2020" name="Nature">
        <title>Giant virus diversity and host interactions through global metagenomics.</title>
        <authorList>
            <person name="Schulz F."/>
            <person name="Roux S."/>
            <person name="Paez-Espino D."/>
            <person name="Jungbluth S."/>
            <person name="Walsh D.A."/>
            <person name="Denef V.J."/>
            <person name="McMahon K.D."/>
            <person name="Konstantinidis K.T."/>
            <person name="Eloe-Fadrosh E.A."/>
            <person name="Kyrpides N.C."/>
            <person name="Woyke T."/>
        </authorList>
    </citation>
    <scope>NUCLEOTIDE SEQUENCE</scope>
    <source>
        <strain evidence="2">GVMAG-S-ERX555931-87</strain>
    </source>
</reference>